<organism evidence="10 11">
    <name type="scientific">Mycobacterium dioxanotrophicus</name>
    <dbReference type="NCBI Taxonomy" id="482462"/>
    <lineage>
        <taxon>Bacteria</taxon>
        <taxon>Bacillati</taxon>
        <taxon>Actinomycetota</taxon>
        <taxon>Actinomycetes</taxon>
        <taxon>Mycobacteriales</taxon>
        <taxon>Mycobacteriaceae</taxon>
        <taxon>Mycobacterium</taxon>
    </lineage>
</organism>
<dbReference type="GO" id="GO:0004674">
    <property type="term" value="F:protein serine/threonine kinase activity"/>
    <property type="evidence" value="ECO:0007669"/>
    <property type="project" value="UniProtKB-KW"/>
</dbReference>
<dbReference type="Proteomes" id="UP000195331">
    <property type="component" value="Chromosome"/>
</dbReference>
<evidence type="ECO:0000259" key="9">
    <source>
        <dbReference type="PROSITE" id="PS50011"/>
    </source>
</evidence>
<feature type="transmembrane region" description="Helical" evidence="8">
    <location>
        <begin position="340"/>
        <end position="363"/>
    </location>
</feature>
<protein>
    <recommendedName>
        <fullName evidence="1">non-specific serine/threonine protein kinase</fullName>
        <ecNumber evidence="1">2.7.11.1</ecNumber>
    </recommendedName>
</protein>
<evidence type="ECO:0000313" key="11">
    <source>
        <dbReference type="Proteomes" id="UP000195331"/>
    </source>
</evidence>
<gene>
    <name evidence="10" type="ORF">BTO20_06880</name>
</gene>
<dbReference type="InterPro" id="IPR000719">
    <property type="entry name" value="Prot_kinase_dom"/>
</dbReference>
<dbReference type="GO" id="GO:0005524">
    <property type="term" value="F:ATP binding"/>
    <property type="evidence" value="ECO:0007669"/>
    <property type="project" value="UniProtKB-KW"/>
</dbReference>
<dbReference type="PANTHER" id="PTHR43289">
    <property type="entry name" value="MITOGEN-ACTIVATED PROTEIN KINASE KINASE KINASE 20-RELATED"/>
    <property type="match status" value="1"/>
</dbReference>
<sequence length="392" mass="42356">MGEVYLADHPRLLRQDAIKVLSAQLSADERFIKRFRREADLSASLWHPHIVGVHDRGEFNNRLWLSMDFVDGTDAARMLADRPQGLPVAEVSSIVEAIAEALDFAHERGMLHRDVKPANILLTSGKNKRILLADFGIGREIANTNGLTATGMTLGTVSYAAPEQLMGENLDGRVDQYALAATAYHLLSGQPVFEHSNPTIVISRHLNCTPARLADSHPEFAFLDPVLQQALAKDPAERFASCVKFADALRLAATAVKQRTAGTSTDTDISSSAPTRLAPVLPEVQAAAAPTQAAPTPKKKRSSVVSSRSTPIAQGRASAAVPVRINTVPPSRHQRLPLPLLVFMVAGFSIAIAVIVISLGIAIKTLWFDEEITQPVQTHQVPTLNPVVPNGK</sequence>
<feature type="region of interest" description="Disordered" evidence="7">
    <location>
        <begin position="286"/>
        <end position="311"/>
    </location>
</feature>
<keyword evidence="8" id="KW-0812">Transmembrane</keyword>
<dbReference type="SUPFAM" id="SSF56112">
    <property type="entry name" value="Protein kinase-like (PK-like)"/>
    <property type="match status" value="1"/>
</dbReference>
<evidence type="ECO:0000256" key="2">
    <source>
        <dbReference type="ARBA" id="ARBA00022527"/>
    </source>
</evidence>
<dbReference type="InterPro" id="IPR011009">
    <property type="entry name" value="Kinase-like_dom_sf"/>
</dbReference>
<evidence type="ECO:0000256" key="6">
    <source>
        <dbReference type="ARBA" id="ARBA00022840"/>
    </source>
</evidence>
<evidence type="ECO:0000256" key="5">
    <source>
        <dbReference type="ARBA" id="ARBA00022777"/>
    </source>
</evidence>
<keyword evidence="6" id="KW-0067">ATP-binding</keyword>
<name>A0A1Y0CER7_9MYCO</name>
<evidence type="ECO:0000256" key="8">
    <source>
        <dbReference type="SAM" id="Phobius"/>
    </source>
</evidence>
<dbReference type="EMBL" id="CP020809">
    <property type="protein sequence ID" value="ART73466.1"/>
    <property type="molecule type" value="Genomic_DNA"/>
</dbReference>
<dbReference type="CDD" id="cd14014">
    <property type="entry name" value="STKc_PknB_like"/>
    <property type="match status" value="1"/>
</dbReference>
<dbReference type="OrthoDB" id="9762169at2"/>
<dbReference type="PROSITE" id="PS50011">
    <property type="entry name" value="PROTEIN_KINASE_DOM"/>
    <property type="match status" value="1"/>
</dbReference>
<evidence type="ECO:0000256" key="4">
    <source>
        <dbReference type="ARBA" id="ARBA00022741"/>
    </source>
</evidence>
<accession>A0A1Y0CER7</accession>
<dbReference type="InterPro" id="IPR008271">
    <property type="entry name" value="Ser/Thr_kinase_AS"/>
</dbReference>
<evidence type="ECO:0000256" key="3">
    <source>
        <dbReference type="ARBA" id="ARBA00022679"/>
    </source>
</evidence>
<dbReference type="Gene3D" id="3.30.200.20">
    <property type="entry name" value="Phosphorylase Kinase, domain 1"/>
    <property type="match status" value="1"/>
</dbReference>
<keyword evidence="2" id="KW-0723">Serine/threonine-protein kinase</keyword>
<dbReference type="Gene3D" id="1.10.510.10">
    <property type="entry name" value="Transferase(Phosphotransferase) domain 1"/>
    <property type="match status" value="1"/>
</dbReference>
<dbReference type="EC" id="2.7.11.1" evidence="1"/>
<dbReference type="Pfam" id="PF00069">
    <property type="entry name" value="Pkinase"/>
    <property type="match status" value="1"/>
</dbReference>
<evidence type="ECO:0000256" key="1">
    <source>
        <dbReference type="ARBA" id="ARBA00012513"/>
    </source>
</evidence>
<keyword evidence="11" id="KW-1185">Reference proteome</keyword>
<dbReference type="PROSITE" id="PS00108">
    <property type="entry name" value="PROTEIN_KINASE_ST"/>
    <property type="match status" value="1"/>
</dbReference>
<keyword evidence="8" id="KW-0472">Membrane</keyword>
<dbReference type="AlphaFoldDB" id="A0A1Y0CER7"/>
<dbReference type="GO" id="GO:0080090">
    <property type="term" value="P:regulation of primary metabolic process"/>
    <property type="evidence" value="ECO:0007669"/>
    <property type="project" value="UniProtKB-ARBA"/>
</dbReference>
<reference evidence="10 11" key="1">
    <citation type="submission" date="2017-04" db="EMBL/GenBank/DDBJ databases">
        <title>Whole Genome Sequence of 1,4-Dioxane Degrading Bacterium Mycobacterium dioxanotrophicus PH-06.</title>
        <authorList>
            <person name="He Y."/>
        </authorList>
    </citation>
    <scope>NUCLEOTIDE SEQUENCE [LARGE SCALE GENOMIC DNA]</scope>
    <source>
        <strain evidence="10 11">PH-06</strain>
    </source>
</reference>
<keyword evidence="5" id="KW-0418">Kinase</keyword>
<evidence type="ECO:0000256" key="7">
    <source>
        <dbReference type="SAM" id="MobiDB-lite"/>
    </source>
</evidence>
<dbReference type="SMART" id="SM00220">
    <property type="entry name" value="S_TKc"/>
    <property type="match status" value="1"/>
</dbReference>
<keyword evidence="8" id="KW-1133">Transmembrane helix</keyword>
<evidence type="ECO:0000313" key="10">
    <source>
        <dbReference type="EMBL" id="ART73466.1"/>
    </source>
</evidence>
<feature type="compositionally biased region" description="Low complexity" evidence="7">
    <location>
        <begin position="286"/>
        <end position="296"/>
    </location>
</feature>
<dbReference type="PANTHER" id="PTHR43289:SF6">
    <property type="entry name" value="SERINE_THREONINE-PROTEIN KINASE NEKL-3"/>
    <property type="match status" value="1"/>
</dbReference>
<keyword evidence="3" id="KW-0808">Transferase</keyword>
<dbReference type="KEGG" id="mdx:BTO20_06880"/>
<proteinExistence type="predicted"/>
<feature type="domain" description="Protein kinase" evidence="9">
    <location>
        <begin position="1"/>
        <end position="250"/>
    </location>
</feature>
<keyword evidence="4" id="KW-0547">Nucleotide-binding</keyword>